<sequence length="106" mass="12249">MTITSKNVILSNKSIPEVYSSHSYSHRSWLFFCPAILDNVPFRNEGEEEEEEEKEKEEEEQGELRIHHHRLWKWVSHPALSRMSHVTSADGKPLPALCNCGSTDRS</sequence>
<dbReference type="RefSeq" id="XP_003138771.1">
    <property type="nucleotide sequence ID" value="XM_003138723.1"/>
</dbReference>
<evidence type="ECO:0000313" key="2">
    <source>
        <dbReference type="EMBL" id="EFO25294.1"/>
    </source>
</evidence>
<feature type="region of interest" description="Disordered" evidence="1">
    <location>
        <begin position="43"/>
        <end position="62"/>
    </location>
</feature>
<evidence type="ECO:0000256" key="1">
    <source>
        <dbReference type="SAM" id="MobiDB-lite"/>
    </source>
</evidence>
<reference evidence="2" key="1">
    <citation type="submission" date="2012-04" db="EMBL/GenBank/DDBJ databases">
        <title>The Genome Sequence of Loa loa.</title>
        <authorList>
            <consortium name="The Broad Institute Genome Sequencing Platform"/>
            <consortium name="Broad Institute Genome Sequencing Center for Infectious Disease"/>
            <person name="Nutman T.B."/>
            <person name="Fink D.L."/>
            <person name="Russ C."/>
            <person name="Young S."/>
            <person name="Zeng Q."/>
            <person name="Gargeya S."/>
            <person name="Alvarado L."/>
            <person name="Berlin A."/>
            <person name="Chapman S.B."/>
            <person name="Chen Z."/>
            <person name="Freedman E."/>
            <person name="Gellesch M."/>
            <person name="Goldberg J."/>
            <person name="Griggs A."/>
            <person name="Gujja S."/>
            <person name="Heilman E.R."/>
            <person name="Heiman D."/>
            <person name="Howarth C."/>
            <person name="Mehta T."/>
            <person name="Neiman D."/>
            <person name="Pearson M."/>
            <person name="Roberts A."/>
            <person name="Saif S."/>
            <person name="Shea T."/>
            <person name="Shenoy N."/>
            <person name="Sisk P."/>
            <person name="Stolte C."/>
            <person name="Sykes S."/>
            <person name="White J."/>
            <person name="Yandava C."/>
            <person name="Haas B."/>
            <person name="Henn M.R."/>
            <person name="Nusbaum C."/>
            <person name="Birren B."/>
        </authorList>
    </citation>
    <scope>NUCLEOTIDE SEQUENCE [LARGE SCALE GENOMIC DNA]</scope>
</reference>
<dbReference type="CTD" id="9940580"/>
<gene>
    <name evidence="2" type="ORF">LOAG_03186</name>
</gene>
<proteinExistence type="predicted"/>
<protein>
    <submittedName>
        <fullName evidence="2">Uncharacterized protein</fullName>
    </submittedName>
</protein>
<dbReference type="EMBL" id="JH712070">
    <property type="protein sequence ID" value="EFO25294.1"/>
    <property type="molecule type" value="Genomic_DNA"/>
</dbReference>
<dbReference type="InParanoid" id="A0A1S0U5B5"/>
<organism evidence="2">
    <name type="scientific">Loa loa</name>
    <name type="common">Eye worm</name>
    <name type="synonym">Filaria loa</name>
    <dbReference type="NCBI Taxonomy" id="7209"/>
    <lineage>
        <taxon>Eukaryota</taxon>
        <taxon>Metazoa</taxon>
        <taxon>Ecdysozoa</taxon>
        <taxon>Nematoda</taxon>
        <taxon>Chromadorea</taxon>
        <taxon>Rhabditida</taxon>
        <taxon>Spirurina</taxon>
        <taxon>Spiruromorpha</taxon>
        <taxon>Filarioidea</taxon>
        <taxon>Onchocercidae</taxon>
        <taxon>Loa</taxon>
    </lineage>
</organism>
<accession>A0A1S0U5B5</accession>
<dbReference type="GeneID" id="9940580"/>
<feature type="compositionally biased region" description="Acidic residues" evidence="1">
    <location>
        <begin position="46"/>
        <end position="61"/>
    </location>
</feature>
<dbReference type="KEGG" id="loa:LOAG_03186"/>
<dbReference type="AlphaFoldDB" id="A0A1S0U5B5"/>
<name>A0A1S0U5B5_LOALO</name>